<gene>
    <name evidence="1" type="ORF">BECKTUN1418E_GA0071001_10552</name>
</gene>
<dbReference type="AlphaFoldDB" id="A0A451A1L2"/>
<proteinExistence type="predicted"/>
<accession>A0A451A1L2</accession>
<protein>
    <submittedName>
        <fullName evidence="1">Uncharacterized protein</fullName>
    </submittedName>
</protein>
<organism evidence="1">
    <name type="scientific">Candidatus Kentrum sp. TUN</name>
    <dbReference type="NCBI Taxonomy" id="2126343"/>
    <lineage>
        <taxon>Bacteria</taxon>
        <taxon>Pseudomonadati</taxon>
        <taxon>Pseudomonadota</taxon>
        <taxon>Gammaproteobacteria</taxon>
        <taxon>Candidatus Kentrum</taxon>
    </lineage>
</organism>
<evidence type="ECO:0000313" key="1">
    <source>
        <dbReference type="EMBL" id="VFK59920.1"/>
    </source>
</evidence>
<reference evidence="1" key="1">
    <citation type="submission" date="2019-02" db="EMBL/GenBank/DDBJ databases">
        <authorList>
            <person name="Gruber-Vodicka R. H."/>
            <person name="Seah K. B. B."/>
        </authorList>
    </citation>
    <scope>NUCLEOTIDE SEQUENCE</scope>
    <source>
        <strain evidence="1">BECK_BY2</strain>
    </source>
</reference>
<name>A0A451A1L2_9GAMM</name>
<sequence>MPENCHSNRKRKTTCQRFAPIPKGGFDLTPRMDSVRISIFPIRKYDGWTVLFRPKPVGSQPGELVPYAKTRNKTIRKFHVISSATNNLFISRSALQMSRILSALY</sequence>
<dbReference type="EMBL" id="CAADFV010000055">
    <property type="protein sequence ID" value="VFK59920.1"/>
    <property type="molecule type" value="Genomic_DNA"/>
</dbReference>